<dbReference type="InterPro" id="IPR003339">
    <property type="entry name" value="ABC/ECF_trnsptr_transmembrane"/>
</dbReference>
<feature type="transmembrane region" description="Helical" evidence="6">
    <location>
        <begin position="42"/>
        <end position="65"/>
    </location>
</feature>
<gene>
    <name evidence="7" type="ORF">EBQ10_06345</name>
</gene>
<proteinExistence type="predicted"/>
<dbReference type="Pfam" id="PF02361">
    <property type="entry name" value="CbiQ"/>
    <property type="match status" value="1"/>
</dbReference>
<name>A0A3S9QLX4_9ACTO</name>
<evidence type="ECO:0000256" key="3">
    <source>
        <dbReference type="ARBA" id="ARBA00022692"/>
    </source>
</evidence>
<comment type="subcellular location">
    <subcellularLocation>
        <location evidence="1">Membrane</location>
        <topology evidence="1">Multi-pass membrane protein</topology>
    </subcellularLocation>
</comment>
<dbReference type="PANTHER" id="PTHR34857:SF2">
    <property type="entry name" value="SLL0384 PROTEIN"/>
    <property type="match status" value="1"/>
</dbReference>
<evidence type="ECO:0000256" key="4">
    <source>
        <dbReference type="ARBA" id="ARBA00022989"/>
    </source>
</evidence>
<dbReference type="RefSeq" id="WP_108726477.1">
    <property type="nucleotide sequence ID" value="NZ_CP029001.1"/>
</dbReference>
<sequence>MGRPYGRIDPRTALLSTCLLGIAAILANRPEAAHTAFVIGALYAFTVGAWRPGIALSAAYVLIAVGMSFTERLGSTTLIVAVVMLSYMAQKFVVLTLLGISLSKLASMRDLLSALQSMRAPQAVLIPCMVILRFFPTIWKDTSNLIESLKTRRILVGRGYILRHPALTCELIAIPLLMRCLRVSDELAASALARGLGAEPRPTILQPLSFGVRDAVAAVLTLLTTGALMWLQFGAR</sequence>
<keyword evidence="5 6" id="KW-0472">Membrane</keyword>
<dbReference type="PANTHER" id="PTHR34857">
    <property type="entry name" value="SLL0384 PROTEIN"/>
    <property type="match status" value="1"/>
</dbReference>
<keyword evidence="3 6" id="KW-0812">Transmembrane</keyword>
<protein>
    <submittedName>
        <fullName evidence="7">Energy-coupling factor transporter transmembrane protein EcfT</fullName>
    </submittedName>
</protein>
<dbReference type="EMBL" id="CP033905">
    <property type="protein sequence ID" value="AZR06951.1"/>
    <property type="molecule type" value="Genomic_DNA"/>
</dbReference>
<evidence type="ECO:0000256" key="5">
    <source>
        <dbReference type="ARBA" id="ARBA00023136"/>
    </source>
</evidence>
<dbReference type="GO" id="GO:0005886">
    <property type="term" value="C:plasma membrane"/>
    <property type="evidence" value="ECO:0007669"/>
    <property type="project" value="UniProtKB-ARBA"/>
</dbReference>
<evidence type="ECO:0000256" key="1">
    <source>
        <dbReference type="ARBA" id="ARBA00004141"/>
    </source>
</evidence>
<feature type="transmembrane region" description="Helical" evidence="6">
    <location>
        <begin position="215"/>
        <end position="233"/>
    </location>
</feature>
<evidence type="ECO:0000256" key="2">
    <source>
        <dbReference type="ARBA" id="ARBA00022475"/>
    </source>
</evidence>
<keyword evidence="4 6" id="KW-1133">Transmembrane helix</keyword>
<dbReference type="AlphaFoldDB" id="A0A3S9QLX4"/>
<reference evidence="7 8" key="1">
    <citation type="submission" date="2018-11" db="EMBL/GenBank/DDBJ databases">
        <title>Multidrug-resistant genes are associated with an 42-kb island TGI1 carrying a complex class 1 integron in a Trueperella pyogenes.</title>
        <authorList>
            <person name="Dong W."/>
        </authorList>
    </citation>
    <scope>NUCLEOTIDE SEQUENCE [LARGE SCALE GENOMIC DNA]</scope>
    <source>
        <strain evidence="7 8">TP4</strain>
    </source>
</reference>
<organism evidence="7 8">
    <name type="scientific">Trueperella pyogenes</name>
    <dbReference type="NCBI Taxonomy" id="1661"/>
    <lineage>
        <taxon>Bacteria</taxon>
        <taxon>Bacillati</taxon>
        <taxon>Actinomycetota</taxon>
        <taxon>Actinomycetes</taxon>
        <taxon>Actinomycetales</taxon>
        <taxon>Actinomycetaceae</taxon>
        <taxon>Trueperella</taxon>
    </lineage>
</organism>
<evidence type="ECO:0000256" key="6">
    <source>
        <dbReference type="SAM" id="Phobius"/>
    </source>
</evidence>
<feature type="transmembrane region" description="Helical" evidence="6">
    <location>
        <begin position="77"/>
        <end position="100"/>
    </location>
</feature>
<accession>A0A3S9QLX4</accession>
<evidence type="ECO:0000313" key="7">
    <source>
        <dbReference type="EMBL" id="AZR06951.1"/>
    </source>
</evidence>
<dbReference type="InterPro" id="IPR051611">
    <property type="entry name" value="ECF_transporter_component"/>
</dbReference>
<keyword evidence="2" id="KW-1003">Cell membrane</keyword>
<dbReference type="CDD" id="cd16914">
    <property type="entry name" value="EcfT"/>
    <property type="match status" value="1"/>
</dbReference>
<dbReference type="Proteomes" id="UP000275951">
    <property type="component" value="Chromosome"/>
</dbReference>
<evidence type="ECO:0000313" key="8">
    <source>
        <dbReference type="Proteomes" id="UP000275951"/>
    </source>
</evidence>